<dbReference type="FunFam" id="2.60.260.20:FF:000006">
    <property type="entry name" value="DnaJ subfamily B member 13"/>
    <property type="match status" value="1"/>
</dbReference>
<name>A0A9D4SN18_RHISA</name>
<dbReference type="GO" id="GO:0051082">
    <property type="term" value="F:unfolded protein binding"/>
    <property type="evidence" value="ECO:0007669"/>
    <property type="project" value="InterPro"/>
</dbReference>
<dbReference type="FunFam" id="2.60.260.20:FF:000002">
    <property type="entry name" value="Dnaj homolog subfamily b member"/>
    <property type="match status" value="1"/>
</dbReference>
<sequence>MKRVHFDVKYGDSEDVGSIEEEANRSRGSAVYYDLFVSLAEVYNGCTKSRKITRTALGRDGRTPILEYKTFDIGVKPGWKAGTKVRFPGEGDRLPNAAPADVVFVIRDKPHPYFKREGTDVRHVAKITFKQALRGTTLEVPTLAHGTISVPLTDIVKPTTVKRIPGLGMPYPSDPTIRGDLLLGFDIEYPRDMTDIDLKVLWGALDPLI</sequence>
<dbReference type="GO" id="GO:0006457">
    <property type="term" value="P:protein folding"/>
    <property type="evidence" value="ECO:0007669"/>
    <property type="project" value="InterPro"/>
</dbReference>
<dbReference type="PANTHER" id="PTHR24078:SF553">
    <property type="entry name" value="DNAJ HOMOLOG SUBFAMILY B MEMBER 5"/>
    <property type="match status" value="1"/>
</dbReference>
<accession>A0A9D4SN18</accession>
<organism evidence="3 4">
    <name type="scientific">Rhipicephalus sanguineus</name>
    <name type="common">Brown dog tick</name>
    <name type="synonym">Ixodes sanguineus</name>
    <dbReference type="NCBI Taxonomy" id="34632"/>
    <lineage>
        <taxon>Eukaryota</taxon>
        <taxon>Metazoa</taxon>
        <taxon>Ecdysozoa</taxon>
        <taxon>Arthropoda</taxon>
        <taxon>Chelicerata</taxon>
        <taxon>Arachnida</taxon>
        <taxon>Acari</taxon>
        <taxon>Parasitiformes</taxon>
        <taxon>Ixodida</taxon>
        <taxon>Ixodoidea</taxon>
        <taxon>Ixodidae</taxon>
        <taxon>Rhipicephalinae</taxon>
        <taxon>Rhipicephalus</taxon>
        <taxon>Rhipicephalus</taxon>
    </lineage>
</organism>
<evidence type="ECO:0000313" key="3">
    <source>
        <dbReference type="EMBL" id="KAH7935206.1"/>
    </source>
</evidence>
<reference evidence="3" key="2">
    <citation type="submission" date="2021-09" db="EMBL/GenBank/DDBJ databases">
        <authorList>
            <person name="Jia N."/>
            <person name="Wang J."/>
            <person name="Shi W."/>
            <person name="Du L."/>
            <person name="Sun Y."/>
            <person name="Zhan W."/>
            <person name="Jiang J."/>
            <person name="Wang Q."/>
            <person name="Zhang B."/>
            <person name="Ji P."/>
            <person name="Sakyi L.B."/>
            <person name="Cui X."/>
            <person name="Yuan T."/>
            <person name="Jiang B."/>
            <person name="Yang W."/>
            <person name="Lam T.T.-Y."/>
            <person name="Chang Q."/>
            <person name="Ding S."/>
            <person name="Wang X."/>
            <person name="Zhu J."/>
            <person name="Ruan X."/>
            <person name="Zhao L."/>
            <person name="Wei J."/>
            <person name="Que T."/>
            <person name="Du C."/>
            <person name="Cheng J."/>
            <person name="Dai P."/>
            <person name="Han X."/>
            <person name="Huang E."/>
            <person name="Gao Y."/>
            <person name="Liu J."/>
            <person name="Shao H."/>
            <person name="Ye R."/>
            <person name="Li L."/>
            <person name="Wei W."/>
            <person name="Wang X."/>
            <person name="Wang C."/>
            <person name="Huo Q."/>
            <person name="Li W."/>
            <person name="Guo W."/>
            <person name="Chen H."/>
            <person name="Chen S."/>
            <person name="Zhou L."/>
            <person name="Zhou L."/>
            <person name="Ni X."/>
            <person name="Tian J."/>
            <person name="Zhou Y."/>
            <person name="Sheng Y."/>
            <person name="Liu T."/>
            <person name="Pan Y."/>
            <person name="Xia L."/>
            <person name="Li J."/>
            <person name="Zhao F."/>
            <person name="Cao W."/>
        </authorList>
    </citation>
    <scope>NUCLEOTIDE SEQUENCE</scope>
    <source>
        <strain evidence="3">Rsan-2018</strain>
        <tissue evidence="3">Larvae</tissue>
    </source>
</reference>
<dbReference type="Pfam" id="PF01556">
    <property type="entry name" value="DnaJ_C"/>
    <property type="match status" value="1"/>
</dbReference>
<dbReference type="InterPro" id="IPR002939">
    <property type="entry name" value="DnaJ_C"/>
</dbReference>
<reference evidence="3" key="1">
    <citation type="journal article" date="2020" name="Cell">
        <title>Large-Scale Comparative Analyses of Tick Genomes Elucidate Their Genetic Diversity and Vector Capacities.</title>
        <authorList>
            <consortium name="Tick Genome and Microbiome Consortium (TIGMIC)"/>
            <person name="Jia N."/>
            <person name="Wang J."/>
            <person name="Shi W."/>
            <person name="Du L."/>
            <person name="Sun Y."/>
            <person name="Zhan W."/>
            <person name="Jiang J.F."/>
            <person name="Wang Q."/>
            <person name="Zhang B."/>
            <person name="Ji P."/>
            <person name="Bell-Sakyi L."/>
            <person name="Cui X.M."/>
            <person name="Yuan T.T."/>
            <person name="Jiang B.G."/>
            <person name="Yang W.F."/>
            <person name="Lam T.T."/>
            <person name="Chang Q.C."/>
            <person name="Ding S.J."/>
            <person name="Wang X.J."/>
            <person name="Zhu J.G."/>
            <person name="Ruan X.D."/>
            <person name="Zhao L."/>
            <person name="Wei J.T."/>
            <person name="Ye R.Z."/>
            <person name="Que T.C."/>
            <person name="Du C.H."/>
            <person name="Zhou Y.H."/>
            <person name="Cheng J.X."/>
            <person name="Dai P.F."/>
            <person name="Guo W.B."/>
            <person name="Han X.H."/>
            <person name="Huang E.J."/>
            <person name="Li L.F."/>
            <person name="Wei W."/>
            <person name="Gao Y.C."/>
            <person name="Liu J.Z."/>
            <person name="Shao H.Z."/>
            <person name="Wang X."/>
            <person name="Wang C.C."/>
            <person name="Yang T.C."/>
            <person name="Huo Q.B."/>
            <person name="Li W."/>
            <person name="Chen H.Y."/>
            <person name="Chen S.E."/>
            <person name="Zhou L.G."/>
            <person name="Ni X.B."/>
            <person name="Tian J.H."/>
            <person name="Sheng Y."/>
            <person name="Liu T."/>
            <person name="Pan Y.S."/>
            <person name="Xia L.Y."/>
            <person name="Li J."/>
            <person name="Zhao F."/>
            <person name="Cao W.C."/>
        </authorList>
    </citation>
    <scope>NUCLEOTIDE SEQUENCE</scope>
    <source>
        <strain evidence="3">Rsan-2018</strain>
    </source>
</reference>
<dbReference type="Gene3D" id="2.60.260.20">
    <property type="entry name" value="Urease metallochaperone UreE, N-terminal domain"/>
    <property type="match status" value="2"/>
</dbReference>
<evidence type="ECO:0000259" key="2">
    <source>
        <dbReference type="Pfam" id="PF01556"/>
    </source>
</evidence>
<dbReference type="CDD" id="cd10747">
    <property type="entry name" value="DnaJ_C"/>
    <property type="match status" value="1"/>
</dbReference>
<evidence type="ECO:0000256" key="1">
    <source>
        <dbReference type="ARBA" id="ARBA00023186"/>
    </source>
</evidence>
<proteinExistence type="predicted"/>
<protein>
    <recommendedName>
        <fullName evidence="2">Chaperone DnaJ C-terminal domain-containing protein</fullName>
    </recommendedName>
</protein>
<dbReference type="VEuPathDB" id="VectorBase:RSAN_047242"/>
<dbReference type="EMBL" id="JABSTV010001255">
    <property type="protein sequence ID" value="KAH7935206.1"/>
    <property type="molecule type" value="Genomic_DNA"/>
</dbReference>
<evidence type="ECO:0000313" key="4">
    <source>
        <dbReference type="Proteomes" id="UP000821837"/>
    </source>
</evidence>
<feature type="domain" description="Chaperone DnaJ C-terminal" evidence="2">
    <location>
        <begin position="32"/>
        <end position="190"/>
    </location>
</feature>
<dbReference type="AlphaFoldDB" id="A0A9D4SN18"/>
<dbReference type="GO" id="GO:0051087">
    <property type="term" value="F:protein-folding chaperone binding"/>
    <property type="evidence" value="ECO:0007669"/>
    <property type="project" value="TreeGrafter"/>
</dbReference>
<dbReference type="SUPFAM" id="SSF49493">
    <property type="entry name" value="HSP40/DnaJ peptide-binding domain"/>
    <property type="match status" value="2"/>
</dbReference>
<gene>
    <name evidence="3" type="ORF">HPB52_004794</name>
</gene>
<dbReference type="GO" id="GO:0005829">
    <property type="term" value="C:cytosol"/>
    <property type="evidence" value="ECO:0007669"/>
    <property type="project" value="TreeGrafter"/>
</dbReference>
<dbReference type="PANTHER" id="PTHR24078">
    <property type="entry name" value="DNAJ HOMOLOG SUBFAMILY C MEMBER"/>
    <property type="match status" value="1"/>
</dbReference>
<keyword evidence="4" id="KW-1185">Reference proteome</keyword>
<dbReference type="Proteomes" id="UP000821837">
    <property type="component" value="Unassembled WGS sequence"/>
</dbReference>
<dbReference type="InterPro" id="IPR008971">
    <property type="entry name" value="HSP40/DnaJ_pept-bd"/>
</dbReference>
<comment type="caution">
    <text evidence="3">The sequence shown here is derived from an EMBL/GenBank/DDBJ whole genome shotgun (WGS) entry which is preliminary data.</text>
</comment>
<dbReference type="InterPro" id="IPR051339">
    <property type="entry name" value="DnaJ_subfamily_B"/>
</dbReference>
<keyword evidence="1" id="KW-0143">Chaperone</keyword>